<dbReference type="EMBL" id="DUTP01000002">
    <property type="protein sequence ID" value="HHX99199.1"/>
    <property type="molecule type" value="Genomic_DNA"/>
</dbReference>
<dbReference type="PANTHER" id="PTHR30307">
    <property type="entry name" value="S-ADENOSYLMETHIONINE:TRNA RIBOSYLTRANSFERASE-ISOMERASE"/>
    <property type="match status" value="1"/>
</dbReference>
<keyword evidence="2 5" id="KW-0808">Transferase</keyword>
<gene>
    <name evidence="5" type="ORF">GX533_00745</name>
</gene>
<dbReference type="SUPFAM" id="SSF111337">
    <property type="entry name" value="QueA-like"/>
    <property type="match status" value="1"/>
</dbReference>
<dbReference type="Proteomes" id="UP000576550">
    <property type="component" value="Unassembled WGS sequence"/>
</dbReference>
<evidence type="ECO:0000256" key="4">
    <source>
        <dbReference type="ARBA" id="ARBA00022785"/>
    </source>
</evidence>
<evidence type="ECO:0000256" key="2">
    <source>
        <dbReference type="ARBA" id="ARBA00022679"/>
    </source>
</evidence>
<keyword evidence="5" id="KW-0413">Isomerase</keyword>
<dbReference type="Gene3D" id="3.40.1780.10">
    <property type="entry name" value="QueA-like"/>
    <property type="match status" value="1"/>
</dbReference>
<evidence type="ECO:0000256" key="3">
    <source>
        <dbReference type="ARBA" id="ARBA00022691"/>
    </source>
</evidence>
<dbReference type="GO" id="GO:0008616">
    <property type="term" value="P:tRNA queuosine(34) biosynthetic process"/>
    <property type="evidence" value="ECO:0007669"/>
    <property type="project" value="UniProtKB-KW"/>
</dbReference>
<dbReference type="Pfam" id="PF02547">
    <property type="entry name" value="Queuosine_synth"/>
    <property type="match status" value="1"/>
</dbReference>
<proteinExistence type="predicted"/>
<keyword evidence="3" id="KW-0949">S-adenosyl-L-methionine</keyword>
<evidence type="ECO:0000256" key="1">
    <source>
        <dbReference type="ARBA" id="ARBA00022490"/>
    </source>
</evidence>
<organism evidence="5 6">
    <name type="scientific">Candidatus Dojkabacteria bacterium</name>
    <dbReference type="NCBI Taxonomy" id="2099670"/>
    <lineage>
        <taxon>Bacteria</taxon>
        <taxon>Candidatus Dojkabacteria</taxon>
    </lineage>
</organism>
<name>A0A832RCA5_9BACT</name>
<dbReference type="InterPro" id="IPR036100">
    <property type="entry name" value="QueA_sf"/>
</dbReference>
<keyword evidence="4" id="KW-0671">Queuosine biosynthesis</keyword>
<keyword evidence="1" id="KW-0963">Cytoplasm</keyword>
<dbReference type="GO" id="GO:0051075">
    <property type="term" value="F:S-adenosylmethionine:tRNA ribosyltransferase-isomerase activity"/>
    <property type="evidence" value="ECO:0007669"/>
    <property type="project" value="TreeGrafter"/>
</dbReference>
<dbReference type="PANTHER" id="PTHR30307:SF0">
    <property type="entry name" value="S-ADENOSYLMETHIONINE:TRNA RIBOSYLTRANSFERASE-ISOMERASE"/>
    <property type="match status" value="1"/>
</dbReference>
<dbReference type="InterPro" id="IPR003699">
    <property type="entry name" value="QueA"/>
</dbReference>
<dbReference type="AlphaFoldDB" id="A0A832RCA5"/>
<sequence length="148" mass="16723">KKGIKIAKVELKVGWGTFAPVREEDIEDHEIHEEEISLSQTSAGIINETIKNRGDVWAFGTTVTRLLESCATEDGFVNAYDGKTNLFVYPGYEWRIVNHLVTNFHMPDSSLILLVSSFAGKELIKKAYDEALKNEYMFLSYGDSMLII</sequence>
<evidence type="ECO:0000313" key="6">
    <source>
        <dbReference type="Proteomes" id="UP000576550"/>
    </source>
</evidence>
<dbReference type="InterPro" id="IPR042118">
    <property type="entry name" value="QueA_dom1"/>
</dbReference>
<accession>A0A832RCA5</accession>
<comment type="caution">
    <text evidence="5">The sequence shown here is derived from an EMBL/GenBank/DDBJ whole genome shotgun (WGS) entry which is preliminary data.</text>
</comment>
<protein>
    <submittedName>
        <fullName evidence="5">S-adenosylmethionine:tRNA ribosyltransferase-isomerase</fullName>
    </submittedName>
</protein>
<feature type="non-terminal residue" evidence="5">
    <location>
        <position position="1"/>
    </location>
</feature>
<evidence type="ECO:0000313" key="5">
    <source>
        <dbReference type="EMBL" id="HHX99199.1"/>
    </source>
</evidence>
<reference evidence="5 6" key="1">
    <citation type="journal article" date="2020" name="Biotechnol. Biofuels">
        <title>New insights from the biogas microbiome by comprehensive genome-resolved metagenomics of nearly 1600 species originating from multiple anaerobic digesters.</title>
        <authorList>
            <person name="Campanaro S."/>
            <person name="Treu L."/>
            <person name="Rodriguez-R L.M."/>
            <person name="Kovalovszki A."/>
            <person name="Ziels R.M."/>
            <person name="Maus I."/>
            <person name="Zhu X."/>
            <person name="Kougias P.G."/>
            <person name="Basile A."/>
            <person name="Luo G."/>
            <person name="Schluter A."/>
            <person name="Konstantinidis K.T."/>
            <person name="Angelidaki I."/>
        </authorList>
    </citation>
    <scope>NUCLEOTIDE SEQUENCE [LARGE SCALE GENOMIC DNA]</scope>
    <source>
        <strain evidence="5">AS05jafATM_89</strain>
    </source>
</reference>